<accession>A0AC61DHT7</accession>
<dbReference type="EMBL" id="PEDL01000001">
    <property type="protein sequence ID" value="PHV72176.1"/>
    <property type="molecule type" value="Genomic_DNA"/>
</dbReference>
<keyword evidence="2" id="KW-1185">Reference proteome</keyword>
<reference evidence="1" key="1">
    <citation type="submission" date="2017-10" db="EMBL/GenBank/DDBJ databases">
        <title>Genome sequence of cellulolytic Lachnospiraceae bacterium XHS1971 isolated from hotspring sediment.</title>
        <authorList>
            <person name="Vasudevan G."/>
            <person name="Joshi A.J."/>
            <person name="Hivarkar S."/>
            <person name="Lanjekar V.B."/>
            <person name="Dhakephalkar P.K."/>
            <person name="Dagar S."/>
        </authorList>
    </citation>
    <scope>NUCLEOTIDE SEQUENCE</scope>
    <source>
        <strain evidence="1">XHS1971</strain>
    </source>
</reference>
<evidence type="ECO:0000313" key="2">
    <source>
        <dbReference type="Proteomes" id="UP000224460"/>
    </source>
</evidence>
<gene>
    <name evidence="1" type="ORF">CS063_01495</name>
</gene>
<name>A0AC61DHT7_9FIRM</name>
<organism evidence="1 2">
    <name type="scientific">Sporanaerobium hydrogeniformans</name>
    <dbReference type="NCBI Taxonomy" id="3072179"/>
    <lineage>
        <taxon>Bacteria</taxon>
        <taxon>Bacillati</taxon>
        <taxon>Bacillota</taxon>
        <taxon>Clostridia</taxon>
        <taxon>Lachnospirales</taxon>
        <taxon>Lachnospiraceae</taxon>
        <taxon>Sporanaerobium</taxon>
    </lineage>
</organism>
<comment type="caution">
    <text evidence="1">The sequence shown here is derived from an EMBL/GenBank/DDBJ whole genome shotgun (WGS) entry which is preliminary data.</text>
</comment>
<dbReference type="Proteomes" id="UP000224460">
    <property type="component" value="Unassembled WGS sequence"/>
</dbReference>
<evidence type="ECO:0000313" key="1">
    <source>
        <dbReference type="EMBL" id="PHV72176.1"/>
    </source>
</evidence>
<sequence length="102" mass="11743">MIDKVKIGWKTYKVESVEPKQTLFIEGKECYGTIDYDKQQIDLSTTNSNALNEVTLIHEVLHGIEDMYYLDLGEETVKRLAEAIYTVLKDNNLDIVKQCEKA</sequence>
<proteinExistence type="predicted"/>
<protein>
    <submittedName>
        <fullName evidence="1">Uncharacterized protein</fullName>
    </submittedName>
</protein>